<dbReference type="AlphaFoldDB" id="A0A162Q244"/>
<organism evidence="1 2">
    <name type="scientific">Phycomyces blakesleeanus (strain ATCC 8743b / DSM 1359 / FGSC 10004 / NBRC 33097 / NRRL 1555)</name>
    <dbReference type="NCBI Taxonomy" id="763407"/>
    <lineage>
        <taxon>Eukaryota</taxon>
        <taxon>Fungi</taxon>
        <taxon>Fungi incertae sedis</taxon>
        <taxon>Mucoromycota</taxon>
        <taxon>Mucoromycotina</taxon>
        <taxon>Mucoromycetes</taxon>
        <taxon>Mucorales</taxon>
        <taxon>Phycomycetaceae</taxon>
        <taxon>Phycomyces</taxon>
    </lineage>
</organism>
<dbReference type="InParanoid" id="A0A162Q244"/>
<dbReference type="Proteomes" id="UP000077315">
    <property type="component" value="Unassembled WGS sequence"/>
</dbReference>
<proteinExistence type="predicted"/>
<accession>A0A162Q244</accession>
<gene>
    <name evidence="1" type="ORF">PHYBLDRAFT_165053</name>
</gene>
<sequence>MAITGIPQMIDAICLIVYYRDTHNLIAVVWIKLNLEIFLLVIDTNEVSFKLRHIKASSFEKVSGSTILCSYLKLKRLGISSRNTVLASGDVNSLISFLALYSCLIRADK</sequence>
<evidence type="ECO:0000313" key="1">
    <source>
        <dbReference type="EMBL" id="OAD76526.1"/>
    </source>
</evidence>
<dbReference type="EMBL" id="KV440975">
    <property type="protein sequence ID" value="OAD76526.1"/>
    <property type="molecule type" value="Genomic_DNA"/>
</dbReference>
<keyword evidence="2" id="KW-1185">Reference proteome</keyword>
<dbReference type="GeneID" id="28996058"/>
<evidence type="ECO:0000313" key="2">
    <source>
        <dbReference type="Proteomes" id="UP000077315"/>
    </source>
</evidence>
<name>A0A162Q244_PHYB8</name>
<protein>
    <submittedName>
        <fullName evidence="1">Uncharacterized protein</fullName>
    </submittedName>
</protein>
<reference evidence="2" key="1">
    <citation type="submission" date="2015-06" db="EMBL/GenBank/DDBJ databases">
        <title>Expansion of signal transduction pathways in fungi by whole-genome duplication.</title>
        <authorList>
            <consortium name="DOE Joint Genome Institute"/>
            <person name="Corrochano L.M."/>
            <person name="Kuo A."/>
            <person name="Marcet-Houben M."/>
            <person name="Polaino S."/>
            <person name="Salamov A."/>
            <person name="Villalobos J.M."/>
            <person name="Alvarez M.I."/>
            <person name="Avalos J."/>
            <person name="Benito E.P."/>
            <person name="Benoit I."/>
            <person name="Burger G."/>
            <person name="Camino L.P."/>
            <person name="Canovas D."/>
            <person name="Cerda-Olmedo E."/>
            <person name="Cheng J.-F."/>
            <person name="Dominguez A."/>
            <person name="Elias M."/>
            <person name="Eslava A.P."/>
            <person name="Glaser F."/>
            <person name="Grimwood J."/>
            <person name="Gutierrez G."/>
            <person name="Heitman J."/>
            <person name="Henrissat B."/>
            <person name="Iturriaga E.A."/>
            <person name="Lang B.F."/>
            <person name="Lavin J.L."/>
            <person name="Lee S."/>
            <person name="Li W."/>
            <person name="Lindquist E."/>
            <person name="Lopez-Garcia S."/>
            <person name="Luque E.M."/>
            <person name="Marcos A.T."/>
            <person name="Martin J."/>
            <person name="McCluskey K."/>
            <person name="Medina H.R."/>
            <person name="Miralles-Duran A."/>
            <person name="Miyazaki A."/>
            <person name="Munoz-Torres E."/>
            <person name="Oguiza J.A."/>
            <person name="Ohm R."/>
            <person name="Olmedo M."/>
            <person name="Orejas M."/>
            <person name="Ortiz-Castellanos L."/>
            <person name="Pisabarro A.G."/>
            <person name="Rodriguez-Romero J."/>
            <person name="Ruiz-Herrera J."/>
            <person name="Ruiz-Vazquez R."/>
            <person name="Sanz C."/>
            <person name="Schackwitz W."/>
            <person name="Schmutz J."/>
            <person name="Shahriari M."/>
            <person name="Shelest E."/>
            <person name="Silva-Franco F."/>
            <person name="Soanes D."/>
            <person name="Syed K."/>
            <person name="Tagua V.G."/>
            <person name="Talbot N.J."/>
            <person name="Thon M."/>
            <person name="De vries R.P."/>
            <person name="Wiebenga A."/>
            <person name="Yadav J.S."/>
            <person name="Braun E.L."/>
            <person name="Baker S."/>
            <person name="Garre V."/>
            <person name="Horwitz B."/>
            <person name="Torres-Martinez S."/>
            <person name="Idnurm A."/>
            <person name="Herrera-Estrella A."/>
            <person name="Gabaldon T."/>
            <person name="Grigoriev I.V."/>
        </authorList>
    </citation>
    <scope>NUCLEOTIDE SEQUENCE [LARGE SCALE GENOMIC DNA]</scope>
    <source>
        <strain evidence="2">NRRL 1555(-)</strain>
    </source>
</reference>
<dbReference type="VEuPathDB" id="FungiDB:PHYBLDRAFT_165053"/>
<dbReference type="RefSeq" id="XP_018294566.1">
    <property type="nucleotide sequence ID" value="XM_018435152.1"/>
</dbReference>